<dbReference type="InterPro" id="IPR001594">
    <property type="entry name" value="Palmitoyltrfase_DHHC"/>
</dbReference>
<evidence type="ECO:0000256" key="1">
    <source>
        <dbReference type="ARBA" id="ARBA00004141"/>
    </source>
</evidence>
<proteinExistence type="inferred from homology"/>
<feature type="domain" description="Palmitoyltransferase DHHC" evidence="8">
    <location>
        <begin position="114"/>
        <end position="230"/>
    </location>
</feature>
<evidence type="ECO:0000256" key="4">
    <source>
        <dbReference type="ARBA" id="ARBA00022989"/>
    </source>
</evidence>
<evidence type="ECO:0000256" key="6">
    <source>
        <dbReference type="ARBA" id="ARBA00023315"/>
    </source>
</evidence>
<dbReference type="PANTHER" id="PTHR22883:SF326">
    <property type="entry name" value="PALMITOYLTRANSFERASE ZDHHC19"/>
    <property type="match status" value="1"/>
</dbReference>
<keyword evidence="4 7" id="KW-1133">Transmembrane helix</keyword>
<dbReference type="PANTHER" id="PTHR22883">
    <property type="entry name" value="ZINC FINGER DHHC DOMAIN CONTAINING PROTEIN"/>
    <property type="match status" value="1"/>
</dbReference>
<name>A0ABM1CG13_CERSS</name>
<feature type="transmembrane region" description="Helical" evidence="7">
    <location>
        <begin position="193"/>
        <end position="216"/>
    </location>
</feature>
<dbReference type="InterPro" id="IPR039859">
    <property type="entry name" value="PFA4/ZDH16/20/ERF2-like"/>
</dbReference>
<evidence type="ECO:0000259" key="8">
    <source>
        <dbReference type="Pfam" id="PF01529"/>
    </source>
</evidence>
<evidence type="ECO:0000256" key="5">
    <source>
        <dbReference type="ARBA" id="ARBA00023136"/>
    </source>
</evidence>
<feature type="transmembrane region" description="Helical" evidence="7">
    <location>
        <begin position="20"/>
        <end position="47"/>
    </location>
</feature>
<keyword evidence="5 7" id="KW-0472">Membrane</keyword>
<comment type="catalytic activity">
    <reaction evidence="7">
        <text>L-cysteinyl-[protein] + hexadecanoyl-CoA = S-hexadecanoyl-L-cysteinyl-[protein] + CoA</text>
        <dbReference type="Rhea" id="RHEA:36683"/>
        <dbReference type="Rhea" id="RHEA-COMP:10131"/>
        <dbReference type="Rhea" id="RHEA-COMP:11032"/>
        <dbReference type="ChEBI" id="CHEBI:29950"/>
        <dbReference type="ChEBI" id="CHEBI:57287"/>
        <dbReference type="ChEBI" id="CHEBI:57379"/>
        <dbReference type="ChEBI" id="CHEBI:74151"/>
        <dbReference type="EC" id="2.3.1.225"/>
    </reaction>
</comment>
<evidence type="ECO:0000313" key="9">
    <source>
        <dbReference type="Proteomes" id="UP000694910"/>
    </source>
</evidence>
<keyword evidence="9" id="KW-1185">Reference proteome</keyword>
<dbReference type="EC" id="2.3.1.225" evidence="7"/>
<organism evidence="9 10">
    <name type="scientific">Ceratotherium simum simum</name>
    <name type="common">Southern white rhinoceros</name>
    <dbReference type="NCBI Taxonomy" id="73337"/>
    <lineage>
        <taxon>Eukaryota</taxon>
        <taxon>Metazoa</taxon>
        <taxon>Chordata</taxon>
        <taxon>Craniata</taxon>
        <taxon>Vertebrata</taxon>
        <taxon>Euteleostomi</taxon>
        <taxon>Mammalia</taxon>
        <taxon>Eutheria</taxon>
        <taxon>Laurasiatheria</taxon>
        <taxon>Perissodactyla</taxon>
        <taxon>Rhinocerotidae</taxon>
        <taxon>Ceratotherium</taxon>
    </lineage>
</organism>
<comment type="domain">
    <text evidence="7">The DHHC domain is required for palmitoyltransferase activity.</text>
</comment>
<feature type="transmembrane region" description="Helical" evidence="7">
    <location>
        <begin position="59"/>
        <end position="80"/>
    </location>
</feature>
<dbReference type="GeneID" id="101405488"/>
<keyword evidence="6 7" id="KW-0012">Acyltransferase</keyword>
<comment type="subcellular location">
    <subcellularLocation>
        <location evidence="1">Membrane</location>
        <topology evidence="1">Multi-pass membrane protein</topology>
    </subcellularLocation>
</comment>
<dbReference type="Proteomes" id="UP000694910">
    <property type="component" value="Unplaced"/>
</dbReference>
<sequence>MQLWQDAMPLMKEHHHPPQVPLPCLLLSLLAAFTGVLLVPVSGLFFAFPCRWLAQNGEWAFPIVTGLPLFVLTFSSLVFLNFSDPDILHQGSNAQGPRMVCVVWVNHIAFRLQWGPQYCFHRPPRTYQCPWCNICVEDLEHHCKCVNNSIGQCNLGFFMLLVLSLCLSSGAMLVTSVVFLVRTTHLPLGMDRLLGSILVTVPPGGFLVPLLVLLLMKARSVSTAQRSYEDKYQYLQGYHPLDLGCAGNWYWTLCAALGPKYIAEAVRMQRAEGPDWVPRRSSTS</sequence>
<dbReference type="PROSITE" id="PS50216">
    <property type="entry name" value="DHHC"/>
    <property type="match status" value="1"/>
</dbReference>
<dbReference type="Pfam" id="PF01529">
    <property type="entry name" value="DHHC"/>
    <property type="match status" value="1"/>
</dbReference>
<evidence type="ECO:0000313" key="10">
    <source>
        <dbReference type="RefSeq" id="XP_014638494.1"/>
    </source>
</evidence>
<gene>
    <name evidence="10" type="primary">LOC101405488</name>
</gene>
<protein>
    <recommendedName>
        <fullName evidence="7">Palmitoyltransferase</fullName>
        <ecNumber evidence="7">2.3.1.225</ecNumber>
    </recommendedName>
</protein>
<keyword evidence="3 7" id="KW-0812">Transmembrane</keyword>
<feature type="transmembrane region" description="Helical" evidence="7">
    <location>
        <begin position="157"/>
        <end position="181"/>
    </location>
</feature>
<accession>A0ABM1CG13</accession>
<evidence type="ECO:0000256" key="2">
    <source>
        <dbReference type="ARBA" id="ARBA00022679"/>
    </source>
</evidence>
<dbReference type="RefSeq" id="XP_014638494.1">
    <property type="nucleotide sequence ID" value="XM_014783008.1"/>
</dbReference>
<keyword evidence="2 7" id="KW-0808">Transferase</keyword>
<reference evidence="10" key="1">
    <citation type="submission" date="2025-08" db="UniProtKB">
        <authorList>
            <consortium name="RefSeq"/>
        </authorList>
    </citation>
    <scope>IDENTIFICATION</scope>
</reference>
<evidence type="ECO:0000256" key="3">
    <source>
        <dbReference type="ARBA" id="ARBA00022692"/>
    </source>
</evidence>
<comment type="similarity">
    <text evidence="7">Belongs to the DHHC palmitoyltransferase family.</text>
</comment>
<evidence type="ECO:0000256" key="7">
    <source>
        <dbReference type="RuleBase" id="RU079119"/>
    </source>
</evidence>